<dbReference type="InterPro" id="IPR011008">
    <property type="entry name" value="Dimeric_a/b-barrel"/>
</dbReference>
<evidence type="ECO:0000313" key="3">
    <source>
        <dbReference type="EMBL" id="SEJ42432.1"/>
    </source>
</evidence>
<dbReference type="RefSeq" id="WP_090338641.1">
    <property type="nucleotide sequence ID" value="NZ_FNXY01000007.1"/>
</dbReference>
<sequence length="96" mass="11212">MIQHSVIFKLKHPQGSSQETAFLNAAKSLVSIPGVQNFQCLRQVSPKNKFDFGLTMEFSDQQTYDRYSSHADHEAFIQNFWLKDVEDFLEIDYKHL</sequence>
<dbReference type="PANTHER" id="PTHR33178:SF10">
    <property type="entry name" value="STRESS-RESPONSE A_B BARREL DOMAIN-CONTAINING PROTEIN"/>
    <property type="match status" value="1"/>
</dbReference>
<dbReference type="PROSITE" id="PS51502">
    <property type="entry name" value="S_R_A_B_BARREL"/>
    <property type="match status" value="1"/>
</dbReference>
<name>A0A1H6YYH1_9BACT</name>
<reference evidence="3 4" key="1">
    <citation type="submission" date="2016-10" db="EMBL/GenBank/DDBJ databases">
        <authorList>
            <person name="de Groot N.N."/>
        </authorList>
    </citation>
    <scope>NUCLEOTIDE SEQUENCE [LARGE SCALE GENOMIC DNA]</scope>
    <source>
        <strain evidence="3 4">DSM 19938</strain>
    </source>
</reference>
<dbReference type="Proteomes" id="UP000199532">
    <property type="component" value="Unassembled WGS sequence"/>
</dbReference>
<evidence type="ECO:0000259" key="2">
    <source>
        <dbReference type="PROSITE" id="PS51502"/>
    </source>
</evidence>
<dbReference type="AlphaFoldDB" id="A0A1H6YYH1"/>
<dbReference type="Gene3D" id="3.30.70.100">
    <property type="match status" value="1"/>
</dbReference>
<protein>
    <submittedName>
        <fullName evidence="3">Stress responsive A/B Barrel Domain</fullName>
    </submittedName>
</protein>
<dbReference type="Pfam" id="PF07876">
    <property type="entry name" value="Dabb"/>
    <property type="match status" value="1"/>
</dbReference>
<evidence type="ECO:0000313" key="4">
    <source>
        <dbReference type="Proteomes" id="UP000199532"/>
    </source>
</evidence>
<organism evidence="3 4">
    <name type="scientific">Dyadobacter koreensis</name>
    <dbReference type="NCBI Taxonomy" id="408657"/>
    <lineage>
        <taxon>Bacteria</taxon>
        <taxon>Pseudomonadati</taxon>
        <taxon>Bacteroidota</taxon>
        <taxon>Cytophagia</taxon>
        <taxon>Cytophagales</taxon>
        <taxon>Spirosomataceae</taxon>
        <taxon>Dyadobacter</taxon>
    </lineage>
</organism>
<dbReference type="SUPFAM" id="SSF54909">
    <property type="entry name" value="Dimeric alpha+beta barrel"/>
    <property type="match status" value="1"/>
</dbReference>
<dbReference type="PANTHER" id="PTHR33178">
    <property type="match status" value="1"/>
</dbReference>
<gene>
    <name evidence="3" type="ORF">SAMN04487995_4637</name>
</gene>
<dbReference type="EMBL" id="FNXY01000007">
    <property type="protein sequence ID" value="SEJ42432.1"/>
    <property type="molecule type" value="Genomic_DNA"/>
</dbReference>
<dbReference type="InterPro" id="IPR013097">
    <property type="entry name" value="Dabb"/>
</dbReference>
<feature type="domain" description="Stress-response A/B barrel" evidence="2">
    <location>
        <begin position="2"/>
        <end position="93"/>
    </location>
</feature>
<dbReference type="STRING" id="408657.SAMN04487995_4637"/>
<comment type="subunit">
    <text evidence="1">Homodimer.</text>
</comment>
<dbReference type="OrthoDB" id="9808130at2"/>
<dbReference type="SMART" id="SM00886">
    <property type="entry name" value="Dabb"/>
    <property type="match status" value="1"/>
</dbReference>
<keyword evidence="4" id="KW-1185">Reference proteome</keyword>
<evidence type="ECO:0000256" key="1">
    <source>
        <dbReference type="ARBA" id="ARBA00011738"/>
    </source>
</evidence>
<dbReference type="InterPro" id="IPR044662">
    <property type="entry name" value="HS1/DABB1-like"/>
</dbReference>
<proteinExistence type="predicted"/>
<accession>A0A1H6YYH1</accession>